<protein>
    <submittedName>
        <fullName evidence="2">Uncharacterized protein</fullName>
    </submittedName>
</protein>
<name>A0A1B0A5S8_GLOPL</name>
<dbReference type="Proteomes" id="UP000092445">
    <property type="component" value="Unassembled WGS sequence"/>
</dbReference>
<feature type="transmembrane region" description="Helical" evidence="1">
    <location>
        <begin position="41"/>
        <end position="69"/>
    </location>
</feature>
<evidence type="ECO:0000313" key="2">
    <source>
        <dbReference type="EnsemblMetazoa" id="GPAI035320-PA"/>
    </source>
</evidence>
<keyword evidence="3" id="KW-1185">Reference proteome</keyword>
<sequence length="131" mass="14489">MFRLTNGKENDKLKSITTIKSAYNRYQFIIPIAAHCVMKAIIVGIAVAAVAAVAAIAAVAAVAAVSVVINRNIYHSINGQNYIFGGINIYESKQKKGKEKFFFGYQITGGGFKFPQQQQQKKKERHSTLFM</sequence>
<dbReference type="VEuPathDB" id="VectorBase:GPAI035320"/>
<dbReference type="AlphaFoldDB" id="A0A1B0A5S8"/>
<organism evidence="2 3">
    <name type="scientific">Glossina pallidipes</name>
    <name type="common">Tsetse fly</name>
    <dbReference type="NCBI Taxonomy" id="7398"/>
    <lineage>
        <taxon>Eukaryota</taxon>
        <taxon>Metazoa</taxon>
        <taxon>Ecdysozoa</taxon>
        <taxon>Arthropoda</taxon>
        <taxon>Hexapoda</taxon>
        <taxon>Insecta</taxon>
        <taxon>Pterygota</taxon>
        <taxon>Neoptera</taxon>
        <taxon>Endopterygota</taxon>
        <taxon>Diptera</taxon>
        <taxon>Brachycera</taxon>
        <taxon>Muscomorpha</taxon>
        <taxon>Hippoboscoidea</taxon>
        <taxon>Glossinidae</taxon>
        <taxon>Glossina</taxon>
    </lineage>
</organism>
<keyword evidence="1" id="KW-1133">Transmembrane helix</keyword>
<evidence type="ECO:0000256" key="1">
    <source>
        <dbReference type="SAM" id="Phobius"/>
    </source>
</evidence>
<keyword evidence="1" id="KW-0812">Transmembrane</keyword>
<reference evidence="3" key="1">
    <citation type="submission" date="2014-03" db="EMBL/GenBank/DDBJ databases">
        <authorList>
            <person name="Aksoy S."/>
            <person name="Warren W."/>
            <person name="Wilson R.K."/>
        </authorList>
    </citation>
    <scope>NUCLEOTIDE SEQUENCE [LARGE SCALE GENOMIC DNA]</scope>
    <source>
        <strain evidence="3">IAEA</strain>
    </source>
</reference>
<dbReference type="EnsemblMetazoa" id="GPAI035320-RA">
    <property type="protein sequence ID" value="GPAI035320-PA"/>
    <property type="gene ID" value="GPAI035320"/>
</dbReference>
<keyword evidence="1" id="KW-0472">Membrane</keyword>
<evidence type="ECO:0000313" key="3">
    <source>
        <dbReference type="Proteomes" id="UP000092445"/>
    </source>
</evidence>
<accession>A0A1B0A5S8</accession>
<proteinExistence type="predicted"/>
<reference evidence="2" key="2">
    <citation type="submission" date="2020-05" db="UniProtKB">
        <authorList>
            <consortium name="EnsemblMetazoa"/>
        </authorList>
    </citation>
    <scope>IDENTIFICATION</scope>
    <source>
        <strain evidence="2">IAEA</strain>
    </source>
</reference>